<evidence type="ECO:0000256" key="5">
    <source>
        <dbReference type="ARBA" id="ARBA00023136"/>
    </source>
</evidence>
<keyword evidence="8" id="KW-1185">Reference proteome</keyword>
<evidence type="ECO:0000256" key="1">
    <source>
        <dbReference type="ARBA" id="ARBA00006921"/>
    </source>
</evidence>
<dbReference type="PANTHER" id="PTHR12483:SF94">
    <property type="entry name" value="COPPER TRANSPORTER 4"/>
    <property type="match status" value="1"/>
</dbReference>
<dbReference type="AlphaFoldDB" id="A0ABD3LVB8"/>
<comment type="caution">
    <text evidence="7">The sequence shown here is derived from an EMBL/GenBank/DDBJ whole genome shotgun (WGS) entry which is preliminary data.</text>
</comment>
<keyword evidence="3 6" id="KW-0187">Copper transport</keyword>
<accession>A0ABD3LVB8</accession>
<keyword evidence="6" id="KW-0813">Transport</keyword>
<dbReference type="InterPro" id="IPR007274">
    <property type="entry name" value="Cop_transporter"/>
</dbReference>
<dbReference type="EMBL" id="JBJKBG010000001">
    <property type="protein sequence ID" value="KAL3753726.1"/>
    <property type="molecule type" value="Genomic_DNA"/>
</dbReference>
<reference evidence="7 8" key="1">
    <citation type="submission" date="2024-11" db="EMBL/GenBank/DDBJ databases">
        <title>Chromosome-level genome assembly of Eucalyptus globulus Labill. provides insights into its genome evolution.</title>
        <authorList>
            <person name="Li X."/>
        </authorList>
    </citation>
    <scope>NUCLEOTIDE SEQUENCE [LARGE SCALE GENOMIC DNA]</scope>
    <source>
        <strain evidence="7">CL2024</strain>
        <tissue evidence="7">Fresh tender leaves</tissue>
    </source>
</reference>
<protein>
    <recommendedName>
        <fullName evidence="6">Copper transport protein</fullName>
    </recommendedName>
</protein>
<keyword evidence="5 6" id="KW-0472">Membrane</keyword>
<dbReference type="Pfam" id="PF04145">
    <property type="entry name" value="Ctr"/>
    <property type="match status" value="1"/>
</dbReference>
<keyword evidence="6" id="KW-0406">Ion transport</keyword>
<evidence type="ECO:0000256" key="4">
    <source>
        <dbReference type="ARBA" id="ARBA00022989"/>
    </source>
</evidence>
<evidence type="ECO:0000256" key="2">
    <source>
        <dbReference type="ARBA" id="ARBA00022692"/>
    </source>
</evidence>
<comment type="subcellular location">
    <subcellularLocation>
        <location evidence="6">Membrane</location>
        <topology evidence="6">Multi-pass membrane protein</topology>
    </subcellularLocation>
</comment>
<evidence type="ECO:0000256" key="6">
    <source>
        <dbReference type="RuleBase" id="RU367022"/>
    </source>
</evidence>
<proteinExistence type="inferred from homology"/>
<keyword evidence="2 6" id="KW-0812">Transmembrane</keyword>
<evidence type="ECO:0000256" key="3">
    <source>
        <dbReference type="ARBA" id="ARBA00022796"/>
    </source>
</evidence>
<feature type="transmembrane region" description="Helical" evidence="6">
    <location>
        <begin position="81"/>
        <end position="99"/>
    </location>
</feature>
<sequence>MADRVTSHNTELNNPHVHHGNRLMAMHMSWGHDRVILTDHWPGNDPAMFSLAIIFVFCLAFLIIFLLRFEYTKPGTTKGGACLYTVRLAASYMVMLAVVSYNGGIFLAAVSGHAVGFLIFRSRLFGKWDHE</sequence>
<keyword evidence="6" id="KW-0186">Copper</keyword>
<name>A0ABD3LVB8_EUCGL</name>
<keyword evidence="4 6" id="KW-1133">Transmembrane helix</keyword>
<organism evidence="7 8">
    <name type="scientific">Eucalyptus globulus</name>
    <name type="common">Tasmanian blue gum</name>
    <dbReference type="NCBI Taxonomy" id="34317"/>
    <lineage>
        <taxon>Eukaryota</taxon>
        <taxon>Viridiplantae</taxon>
        <taxon>Streptophyta</taxon>
        <taxon>Embryophyta</taxon>
        <taxon>Tracheophyta</taxon>
        <taxon>Spermatophyta</taxon>
        <taxon>Magnoliopsida</taxon>
        <taxon>eudicotyledons</taxon>
        <taxon>Gunneridae</taxon>
        <taxon>Pentapetalae</taxon>
        <taxon>rosids</taxon>
        <taxon>malvids</taxon>
        <taxon>Myrtales</taxon>
        <taxon>Myrtaceae</taxon>
        <taxon>Myrtoideae</taxon>
        <taxon>Eucalypteae</taxon>
        <taxon>Eucalyptus</taxon>
    </lineage>
</organism>
<feature type="transmembrane region" description="Helical" evidence="6">
    <location>
        <begin position="47"/>
        <end position="69"/>
    </location>
</feature>
<comment type="similarity">
    <text evidence="1 6">Belongs to the copper transporter (Ctr) (TC 1.A.56) family. SLC31A subfamily.</text>
</comment>
<dbReference type="Proteomes" id="UP001634007">
    <property type="component" value="Unassembled WGS sequence"/>
</dbReference>
<dbReference type="GO" id="GO:0005375">
    <property type="term" value="F:copper ion transmembrane transporter activity"/>
    <property type="evidence" value="ECO:0007669"/>
    <property type="project" value="UniProtKB-UniRule"/>
</dbReference>
<gene>
    <name evidence="7" type="ORF">ACJRO7_001033</name>
</gene>
<dbReference type="PANTHER" id="PTHR12483">
    <property type="entry name" value="SOLUTE CARRIER FAMILY 31 COPPER TRANSPORTERS"/>
    <property type="match status" value="1"/>
</dbReference>
<dbReference type="GO" id="GO:0016020">
    <property type="term" value="C:membrane"/>
    <property type="evidence" value="ECO:0007669"/>
    <property type="project" value="UniProtKB-SubCell"/>
</dbReference>
<evidence type="ECO:0000313" key="7">
    <source>
        <dbReference type="EMBL" id="KAL3753726.1"/>
    </source>
</evidence>
<evidence type="ECO:0000313" key="8">
    <source>
        <dbReference type="Proteomes" id="UP001634007"/>
    </source>
</evidence>